<protein>
    <recommendedName>
        <fullName evidence="3">pectinesterase</fullName>
        <ecNumber evidence="3">3.1.1.11</ecNumber>
    </recommendedName>
</protein>
<dbReference type="Pfam" id="PF01095">
    <property type="entry name" value="Pectinesterase"/>
    <property type="match status" value="1"/>
</dbReference>
<dbReference type="EC" id="3.1.1.11" evidence="3"/>
<evidence type="ECO:0000256" key="5">
    <source>
        <dbReference type="ARBA" id="ARBA00023085"/>
    </source>
</evidence>
<evidence type="ECO:0000256" key="6">
    <source>
        <dbReference type="SAM" id="SignalP"/>
    </source>
</evidence>
<evidence type="ECO:0000256" key="1">
    <source>
        <dbReference type="ARBA" id="ARBA00005184"/>
    </source>
</evidence>
<keyword evidence="9" id="KW-1185">Reference proteome</keyword>
<feature type="domain" description="Pectinesterase catalytic" evidence="7">
    <location>
        <begin position="119"/>
        <end position="309"/>
    </location>
</feature>
<dbReference type="PANTHER" id="PTHR31321:SF127">
    <property type="entry name" value="PECTINESTERASE"/>
    <property type="match status" value="1"/>
</dbReference>
<evidence type="ECO:0000256" key="4">
    <source>
        <dbReference type="ARBA" id="ARBA00022801"/>
    </source>
</evidence>
<dbReference type="PANTHER" id="PTHR31321">
    <property type="entry name" value="ACYL-COA THIOESTER HYDROLASE YBHC-RELATED"/>
    <property type="match status" value="1"/>
</dbReference>
<feature type="chain" id="PRO_5011117357" description="pectinesterase" evidence="6">
    <location>
        <begin position="21"/>
        <end position="332"/>
    </location>
</feature>
<sequence length="332" mass="35369">MSTFRLFTILLASATVTVHALSKPLALSKPPAGAITVGPTGSGAQYTDLNVALNDTSSNVFFVFSGTWTTQIAISRANVTIFGQTHTAKRLKALGCDASSYEANTVTFTNNIPASAAGSNDKSGTVRVLAEGVKLYNLNIANTYGKPVDQAQAIALSVQKGKFGCYGCKLTGDQDTLLANTGTQFYAKSFIQGHVDFIFGRSGSIWITNSVIDQFGDGYFTASGRQTDDANWYVIDNSVVQGNGTSYLGRPWGAFARVVYQNSNIGSAVPAVGWSIWNVGDERTSNVTFAEFNNTGPGAWNEQRASFATLLTAPIDILTVLNSTSWIDPAFL</sequence>
<dbReference type="UniPathway" id="UPA00545">
    <property type="reaction ID" value="UER00823"/>
</dbReference>
<proteinExistence type="inferred from homology"/>
<dbReference type="OrthoDB" id="2019149at2759"/>
<gene>
    <name evidence="8" type="ORF">EXIGLDRAFT_618813</name>
</gene>
<dbReference type="GO" id="GO:0045490">
    <property type="term" value="P:pectin catabolic process"/>
    <property type="evidence" value="ECO:0007669"/>
    <property type="project" value="UniProtKB-UniPathway"/>
</dbReference>
<comment type="pathway">
    <text evidence="1">Glycan metabolism; pectin degradation; 2-dehydro-3-deoxy-D-gluconate from pectin: step 1/5.</text>
</comment>
<evidence type="ECO:0000313" key="8">
    <source>
        <dbReference type="EMBL" id="KZV88938.1"/>
    </source>
</evidence>
<dbReference type="GO" id="GO:0030599">
    <property type="term" value="F:pectinesterase activity"/>
    <property type="evidence" value="ECO:0007669"/>
    <property type="project" value="UniProtKB-EC"/>
</dbReference>
<accession>A0A165FG52</accession>
<evidence type="ECO:0000259" key="7">
    <source>
        <dbReference type="Pfam" id="PF01095"/>
    </source>
</evidence>
<dbReference type="Proteomes" id="UP000077266">
    <property type="component" value="Unassembled WGS sequence"/>
</dbReference>
<name>A0A165FG52_EXIGL</name>
<dbReference type="GO" id="GO:0042545">
    <property type="term" value="P:cell wall modification"/>
    <property type="evidence" value="ECO:0007669"/>
    <property type="project" value="InterPro"/>
</dbReference>
<dbReference type="InParanoid" id="A0A165FG52"/>
<dbReference type="InterPro" id="IPR011050">
    <property type="entry name" value="Pectin_lyase_fold/virulence"/>
</dbReference>
<keyword evidence="5" id="KW-0063">Aspartyl esterase</keyword>
<dbReference type="Gene3D" id="2.160.20.10">
    <property type="entry name" value="Single-stranded right-handed beta-helix, Pectin lyase-like"/>
    <property type="match status" value="1"/>
</dbReference>
<keyword evidence="6" id="KW-0732">Signal</keyword>
<dbReference type="InterPro" id="IPR012334">
    <property type="entry name" value="Pectin_lyas_fold"/>
</dbReference>
<feature type="signal peptide" evidence="6">
    <location>
        <begin position="1"/>
        <end position="20"/>
    </location>
</feature>
<keyword evidence="4" id="KW-0378">Hydrolase</keyword>
<reference evidence="8 9" key="1">
    <citation type="journal article" date="2016" name="Mol. Biol. Evol.">
        <title>Comparative Genomics of Early-Diverging Mushroom-Forming Fungi Provides Insights into the Origins of Lignocellulose Decay Capabilities.</title>
        <authorList>
            <person name="Nagy L.G."/>
            <person name="Riley R."/>
            <person name="Tritt A."/>
            <person name="Adam C."/>
            <person name="Daum C."/>
            <person name="Floudas D."/>
            <person name="Sun H."/>
            <person name="Yadav J.S."/>
            <person name="Pangilinan J."/>
            <person name="Larsson K.H."/>
            <person name="Matsuura K."/>
            <person name="Barry K."/>
            <person name="Labutti K."/>
            <person name="Kuo R."/>
            <person name="Ohm R.A."/>
            <person name="Bhattacharya S.S."/>
            <person name="Shirouzu T."/>
            <person name="Yoshinaga Y."/>
            <person name="Martin F.M."/>
            <person name="Grigoriev I.V."/>
            <person name="Hibbett D.S."/>
        </authorList>
    </citation>
    <scope>NUCLEOTIDE SEQUENCE [LARGE SCALE GENOMIC DNA]</scope>
    <source>
        <strain evidence="8 9">HHB12029</strain>
    </source>
</reference>
<evidence type="ECO:0000256" key="2">
    <source>
        <dbReference type="ARBA" id="ARBA00008891"/>
    </source>
</evidence>
<evidence type="ECO:0000256" key="3">
    <source>
        <dbReference type="ARBA" id="ARBA00013229"/>
    </source>
</evidence>
<organism evidence="8 9">
    <name type="scientific">Exidia glandulosa HHB12029</name>
    <dbReference type="NCBI Taxonomy" id="1314781"/>
    <lineage>
        <taxon>Eukaryota</taxon>
        <taxon>Fungi</taxon>
        <taxon>Dikarya</taxon>
        <taxon>Basidiomycota</taxon>
        <taxon>Agaricomycotina</taxon>
        <taxon>Agaricomycetes</taxon>
        <taxon>Auriculariales</taxon>
        <taxon>Exidiaceae</taxon>
        <taxon>Exidia</taxon>
    </lineage>
</organism>
<comment type="similarity">
    <text evidence="2">Belongs to the pectinesterase family.</text>
</comment>
<dbReference type="STRING" id="1314781.A0A165FG52"/>
<evidence type="ECO:0000313" key="9">
    <source>
        <dbReference type="Proteomes" id="UP000077266"/>
    </source>
</evidence>
<dbReference type="SUPFAM" id="SSF51126">
    <property type="entry name" value="Pectin lyase-like"/>
    <property type="match status" value="1"/>
</dbReference>
<dbReference type="AlphaFoldDB" id="A0A165FG52"/>
<dbReference type="EMBL" id="KV426086">
    <property type="protein sequence ID" value="KZV88938.1"/>
    <property type="molecule type" value="Genomic_DNA"/>
</dbReference>
<dbReference type="InterPro" id="IPR000070">
    <property type="entry name" value="Pectinesterase_cat"/>
</dbReference>